<dbReference type="Pfam" id="PF14322">
    <property type="entry name" value="SusD-like_3"/>
    <property type="match status" value="1"/>
</dbReference>
<keyword evidence="3" id="KW-1185">Reference proteome</keyword>
<comment type="caution">
    <text evidence="2">The sequence shown here is derived from an EMBL/GenBank/DDBJ whole genome shotgun (WGS) entry which is preliminary data.</text>
</comment>
<proteinExistence type="predicted"/>
<dbReference type="PROSITE" id="PS51257">
    <property type="entry name" value="PROKAR_LIPOPROTEIN"/>
    <property type="match status" value="1"/>
</dbReference>
<evidence type="ECO:0000313" key="3">
    <source>
        <dbReference type="Proteomes" id="UP000788426"/>
    </source>
</evidence>
<dbReference type="RefSeq" id="WP_219482396.1">
    <property type="nucleotide sequence ID" value="NZ_JAHXCT010000009.1"/>
</dbReference>
<accession>A0ABS6YEX6</accession>
<dbReference type="EMBL" id="JAHXCT010000009">
    <property type="protein sequence ID" value="MBW4770124.1"/>
    <property type="molecule type" value="Genomic_DNA"/>
</dbReference>
<gene>
    <name evidence="2" type="ORF">KZO38_10215</name>
</gene>
<sequence length="522" mass="58768">MSNRKYILGCFVALGALFTSCNDYLDKQPDSRQTIDSEEKASKLLVSAYPLAHPAYLFEMYSDNTDEHDNPSWTSADRFQEQAYYWKDITEIANQETPQQLWNTHYTAIATANEVLELADKPENKGKYVTQRGEALLCRAYSMFQLANIFCQAYNPLTASKELGLPYPTKPERTVKATYTRGTLDSLYIKIENDLLKGIELVGDNYEVPKMHFTKEAANAFAARFYLYYRKYDKAIDYATKALGSNPESKLRDWASWDKLESNGQIQTNAYVKANQKANILLQVVASEWGAVNGPTIIGNRYSHGSLLSKTETLQAPGPWGDDGDGLNVSVWFANTLSKYILRKVPLSIKYVDINAGTGMAYSEFAVFTADETLLTRAEAYALTGNYTAALNDVNTELLAFSKKKVQLTLPQIQTYYAAVPYYTPKKPSIKKALHTDFSIDATTQEPLLQTILQLKRIVTLHEGLRLQDIKRYGITVYRRKLGTRNEVKEVTDSLTAGDLRLAIQLPQDVITAGLQANPRKN</sequence>
<protein>
    <submittedName>
        <fullName evidence="2">RagB/SusD family nutrient uptake outer membrane protein</fullName>
    </submittedName>
</protein>
<feature type="domain" description="SusD-like N-terminal" evidence="1">
    <location>
        <begin position="23"/>
        <end position="227"/>
    </location>
</feature>
<dbReference type="InterPro" id="IPR033985">
    <property type="entry name" value="SusD-like_N"/>
</dbReference>
<evidence type="ECO:0000259" key="1">
    <source>
        <dbReference type="Pfam" id="PF14322"/>
    </source>
</evidence>
<organism evidence="2 3">
    <name type="scientific">Hoylesella nanceiensis</name>
    <dbReference type="NCBI Taxonomy" id="425941"/>
    <lineage>
        <taxon>Bacteria</taxon>
        <taxon>Pseudomonadati</taxon>
        <taxon>Bacteroidota</taxon>
        <taxon>Bacteroidia</taxon>
        <taxon>Bacteroidales</taxon>
        <taxon>Prevotellaceae</taxon>
        <taxon>Hoylesella</taxon>
    </lineage>
</organism>
<reference evidence="2 3" key="1">
    <citation type="submission" date="2021-07" db="EMBL/GenBank/DDBJ databases">
        <title>Genomic diversity and antimicrobial resistance of Prevotella spp. isolated from chronic lung disease airways.</title>
        <authorList>
            <person name="Webb K.A."/>
            <person name="Olagoke O.S."/>
            <person name="Baird T."/>
            <person name="Neill J."/>
            <person name="Pham A."/>
            <person name="Wells T.J."/>
            <person name="Ramsay K.A."/>
            <person name="Bell S.C."/>
            <person name="Sarovich D.S."/>
            <person name="Price E.P."/>
        </authorList>
    </citation>
    <scope>NUCLEOTIDE SEQUENCE [LARGE SCALE GENOMIC DNA]</scope>
    <source>
        <strain evidence="2 3">SCHI0011.S.12</strain>
    </source>
</reference>
<name>A0ABS6YEX6_9BACT</name>
<dbReference type="Proteomes" id="UP000788426">
    <property type="component" value="Unassembled WGS sequence"/>
</dbReference>
<evidence type="ECO:0000313" key="2">
    <source>
        <dbReference type="EMBL" id="MBW4770124.1"/>
    </source>
</evidence>